<keyword evidence="8" id="KW-0445">Lipid transport</keyword>
<reference evidence="12 13" key="1">
    <citation type="journal article" date="2018" name="Gigascience">
        <title>Genomes of trombidid mites reveal novel predicted allergens and laterally-transferred genes associated with secondary metabolism.</title>
        <authorList>
            <person name="Dong X."/>
            <person name="Chaisiri K."/>
            <person name="Xia D."/>
            <person name="Armstrong S.D."/>
            <person name="Fang Y."/>
            <person name="Donnelly M.J."/>
            <person name="Kadowaki T."/>
            <person name="McGarry J.W."/>
            <person name="Darby A.C."/>
            <person name="Makepeace B.L."/>
        </authorList>
    </citation>
    <scope>NUCLEOTIDE SEQUENCE [LARGE SCALE GENOMIC DNA]</scope>
    <source>
        <strain evidence="12">UoL-UT</strain>
    </source>
</reference>
<gene>
    <name evidence="12" type="ORF">B4U80_07666</name>
</gene>
<evidence type="ECO:0000256" key="9">
    <source>
        <dbReference type="ARBA" id="ARBA00023136"/>
    </source>
</evidence>
<keyword evidence="7" id="KW-0072">Autophagy</keyword>
<evidence type="ECO:0000313" key="12">
    <source>
        <dbReference type="EMBL" id="RWS28234.1"/>
    </source>
</evidence>
<comment type="catalytic activity">
    <reaction evidence="10">
        <text>a 1,2-diacyl-sn-glycero-3-phospho-L-serine(in) = a 1,2-diacyl-sn-glycero-3-phospho-L-serine(out)</text>
        <dbReference type="Rhea" id="RHEA:38663"/>
        <dbReference type="ChEBI" id="CHEBI:57262"/>
    </reaction>
</comment>
<accession>A0A443SL28</accession>
<dbReference type="GO" id="GO:0005789">
    <property type="term" value="C:endoplasmic reticulum membrane"/>
    <property type="evidence" value="ECO:0007669"/>
    <property type="project" value="UniProtKB-SubCell"/>
</dbReference>
<evidence type="ECO:0000256" key="6">
    <source>
        <dbReference type="ARBA" id="ARBA00022824"/>
    </source>
</evidence>
<proteinExistence type="inferred from homology"/>
<dbReference type="GO" id="GO:0000045">
    <property type="term" value="P:autophagosome assembly"/>
    <property type="evidence" value="ECO:0007669"/>
    <property type="project" value="TreeGrafter"/>
</dbReference>
<dbReference type="GO" id="GO:0032266">
    <property type="term" value="F:phosphatidylinositol-3-phosphate binding"/>
    <property type="evidence" value="ECO:0007669"/>
    <property type="project" value="TreeGrafter"/>
</dbReference>
<sequence length="1688" mass="189915">HLKESCYVRVRNAKAAKMPLNIPWLTEPMKKRALRYLLHHYLGHFLFEKLTLDQLSVDLFDGKGSISDIVLQTESLNEEFSFLPIQFVDGCFIRKISVAVPWSSLLSESCSLQVDGSTFICSVIDSESDRKNDASTLSKSLMTSSMQIAEDIVNEDEAEKVEGVEMFAQLIDSVLRRVKVTVTNTTFVVTTRDCASQKSNRRDTGVTFKVDFLQCEEQELPDNCQDKNRDGSLAMEYISKILTLEGVEVSIDGKCVCKLDGKHTIKVRANERKSDLQVNIGSLLFAVFTAEQLNTFLKVFGSAKTEFRSQSSNDKEMSPSDFARIEQQLQMEHANVYKNSNSAGTVRSMNLAEQNRWAFAGSFPIVENELQFLPVNSNDRNLPLNSKHAKGTSFTCYIKIPGILMCLLHSTEKSQPISLPYLETSFDAINKFLNKVLGKKKHIRCLALPMQIEIKGNVTSFICGKAMISEQTSSGLTNILSSEEQENGAIHSPQYLCEISNKCITLNASAFVSLTVDPTFVERFNDYISTSENSELSEYSVALECDSIKIDLLIPIPDLRQENERSASSSLRDEHFIFILEKFSSRTDFRTLRATAESCKGYFVCKNLETEVMQASSYSNELIELVLKRGPSASVSSTLEETIVNTLMEAEMEDSIYISTPATRDTLSLFHVKRKVIKEKTDESEHIISPSDQKDAEKFFDLSRTATQTQIDLTLPFVNVKIANKRLMELIYNRFGNDLVLWKPTTFQDESKAVNNVKTISPNPPTYFQCKSGLGESVESDASFHSLSGSPTNKMHSSAVCVINAIRATFEMGDGNDFQRIAGSKVFFGTVIGLEDDTSNMISLSGQNMTYEYNNEMVIGSNKFTNSNCSLHMSVDIRRENPGLKRVKFALQIIDGAMYTTNFDLFKNFWSFVDVRDEEVLGYIPPLILTEVHIDLVNGAIAIELEKVRPAVITFDDSYITSMVFEDTDETANTLCRFIVEEGSLYLKKNNSNSRSLSNYVCVIDSGLIDLDIKISDGNRIEFKATNNILNIRACSDSLRELSELFKAIASNGEIVYEDQLPCDFTSTPKCEAFPNEDLIQDALDESDDDLKSNESFTKNCDCNTSPESLVDESGFWILGDDDVGAGIKVSSEPQIRVLTDDPIKVLDNHFGKIELRPIPDMIQETVARYLLEEMSLVVNLYGGKDFEDTSESGDDDKNDGFELKDDHYARSETRVRFADSAVHLFESLDLETATGVFQPQPSIYVETSNKNVGGKNRHNDVCVQFYFSKVKILLDKFEPTYDLSWRFMFAVNNIEVRDRVTTSKINKMLYEYCSETMPRRNNASFISVKATSYRTSDNNEECDLQVSLKPLRINIDQDTIVFLMNFLNQFTSCQIVSTDSLAEAVEHKIITGEHSPDIDRISVDSASCNGDTQLNSLSFGYSRPKLYFKSFVFSPHVPIRLDYHGRRLDFEKGALQGILMGLAQLNQSELYLKRLHNKHGFLGIDRVLLYAVNEWTKDIKRHQLPSLLGGVGPMHSFIQLFQGVRDLFWMPFDQYRRDKRIVRGLQRGATSFSNSTAMAMIDLANRLLNVIEGTAQFAHDVVTPPIYGRQSGQRGLVLTSQPRDFREGIVTGLTVMKDGINETVRTVSTGMQADDVSEAIGNVVRQLPTTIIRPIIQVSHATSTVLVGMRNQMTPNARKEDQDKWKS</sequence>
<evidence type="ECO:0000256" key="10">
    <source>
        <dbReference type="ARBA" id="ARBA00024479"/>
    </source>
</evidence>
<dbReference type="GO" id="GO:0043495">
    <property type="term" value="F:protein-membrane adaptor activity"/>
    <property type="evidence" value="ECO:0007669"/>
    <property type="project" value="TreeGrafter"/>
</dbReference>
<dbReference type="PANTHER" id="PTHR13190:SF1">
    <property type="entry name" value="AUTOPHAGY-RELATED 2, ISOFORM A"/>
    <property type="match status" value="1"/>
</dbReference>
<evidence type="ECO:0000256" key="3">
    <source>
        <dbReference type="ARBA" id="ARBA00009714"/>
    </source>
</evidence>
<name>A0A443SL28_9ACAR</name>
<comment type="similarity">
    <text evidence="3">Belongs to the ATG2 family.</text>
</comment>
<dbReference type="GO" id="GO:0061723">
    <property type="term" value="P:glycophagy"/>
    <property type="evidence" value="ECO:0007669"/>
    <property type="project" value="TreeGrafter"/>
</dbReference>
<evidence type="ECO:0000256" key="8">
    <source>
        <dbReference type="ARBA" id="ARBA00023055"/>
    </source>
</evidence>
<evidence type="ECO:0000256" key="7">
    <source>
        <dbReference type="ARBA" id="ARBA00023006"/>
    </source>
</evidence>
<dbReference type="GO" id="GO:0061908">
    <property type="term" value="C:phagophore"/>
    <property type="evidence" value="ECO:0007669"/>
    <property type="project" value="TreeGrafter"/>
</dbReference>
<dbReference type="PANTHER" id="PTHR13190">
    <property type="entry name" value="AUTOPHAGY-RELATED 2, ISOFORM A"/>
    <property type="match status" value="1"/>
</dbReference>
<feature type="non-terminal residue" evidence="12">
    <location>
        <position position="1"/>
    </location>
</feature>
<dbReference type="GO" id="GO:0061709">
    <property type="term" value="P:reticulophagy"/>
    <property type="evidence" value="ECO:0007669"/>
    <property type="project" value="TreeGrafter"/>
</dbReference>
<dbReference type="GO" id="GO:0034727">
    <property type="term" value="P:piecemeal microautophagy of the nucleus"/>
    <property type="evidence" value="ECO:0007669"/>
    <property type="project" value="TreeGrafter"/>
</dbReference>
<comment type="subcellular location">
    <subcellularLocation>
        <location evidence="1">Endoplasmic reticulum membrane</location>
        <topology evidence="1">Peripheral membrane protein</topology>
    </subcellularLocation>
    <subcellularLocation>
        <location evidence="2">Preautophagosomal structure membrane</location>
        <topology evidence="2">Peripheral membrane protein</topology>
    </subcellularLocation>
</comment>
<evidence type="ECO:0000256" key="2">
    <source>
        <dbReference type="ARBA" id="ARBA00004623"/>
    </source>
</evidence>
<keyword evidence="5" id="KW-0813">Transport</keyword>
<organism evidence="12 13">
    <name type="scientific">Leptotrombidium deliense</name>
    <dbReference type="NCBI Taxonomy" id="299467"/>
    <lineage>
        <taxon>Eukaryota</taxon>
        <taxon>Metazoa</taxon>
        <taxon>Ecdysozoa</taxon>
        <taxon>Arthropoda</taxon>
        <taxon>Chelicerata</taxon>
        <taxon>Arachnida</taxon>
        <taxon>Acari</taxon>
        <taxon>Acariformes</taxon>
        <taxon>Trombidiformes</taxon>
        <taxon>Prostigmata</taxon>
        <taxon>Anystina</taxon>
        <taxon>Parasitengona</taxon>
        <taxon>Trombiculoidea</taxon>
        <taxon>Trombiculidae</taxon>
        <taxon>Leptotrombidium</taxon>
    </lineage>
</organism>
<protein>
    <recommendedName>
        <fullName evidence="4">Autophagy-related protein 2</fullName>
    </recommendedName>
</protein>
<dbReference type="GO" id="GO:0034045">
    <property type="term" value="C:phagophore assembly site membrane"/>
    <property type="evidence" value="ECO:0007669"/>
    <property type="project" value="UniProtKB-SubCell"/>
</dbReference>
<dbReference type="InterPro" id="IPR026849">
    <property type="entry name" value="ATG2"/>
</dbReference>
<keyword evidence="9" id="KW-0472">Membrane</keyword>
<keyword evidence="6" id="KW-0256">Endoplasmic reticulum</keyword>
<evidence type="ECO:0000256" key="11">
    <source>
        <dbReference type="ARBA" id="ARBA00024615"/>
    </source>
</evidence>
<comment type="caution">
    <text evidence="12">The sequence shown here is derived from an EMBL/GenBank/DDBJ whole genome shotgun (WGS) entry which is preliminary data.</text>
</comment>
<comment type="catalytic activity">
    <reaction evidence="11">
        <text>a 1,2-diacyl-sn-glycero-3-phosphoethanolamine(in) = a 1,2-diacyl-sn-glycero-3-phosphoethanolamine(out)</text>
        <dbReference type="Rhea" id="RHEA:38895"/>
        <dbReference type="ChEBI" id="CHEBI:64612"/>
    </reaction>
</comment>
<keyword evidence="13" id="KW-1185">Reference proteome</keyword>
<evidence type="ECO:0000256" key="4">
    <source>
        <dbReference type="ARBA" id="ARBA00018070"/>
    </source>
</evidence>
<dbReference type="Proteomes" id="UP000288716">
    <property type="component" value="Unassembled WGS sequence"/>
</dbReference>
<dbReference type="GO" id="GO:0006869">
    <property type="term" value="P:lipid transport"/>
    <property type="evidence" value="ECO:0007669"/>
    <property type="project" value="UniProtKB-KW"/>
</dbReference>
<dbReference type="GO" id="GO:0000422">
    <property type="term" value="P:autophagy of mitochondrion"/>
    <property type="evidence" value="ECO:0007669"/>
    <property type="project" value="TreeGrafter"/>
</dbReference>
<evidence type="ECO:0000256" key="5">
    <source>
        <dbReference type="ARBA" id="ARBA00022448"/>
    </source>
</evidence>
<dbReference type="OrthoDB" id="6507050at2759"/>
<evidence type="ECO:0000256" key="1">
    <source>
        <dbReference type="ARBA" id="ARBA00004406"/>
    </source>
</evidence>
<dbReference type="STRING" id="299467.A0A443SL28"/>
<dbReference type="VEuPathDB" id="VectorBase:LDEU003806"/>
<dbReference type="EMBL" id="NCKV01001495">
    <property type="protein sequence ID" value="RWS28234.1"/>
    <property type="molecule type" value="Genomic_DNA"/>
</dbReference>
<dbReference type="Pfam" id="PF13329">
    <property type="entry name" value="ATG2_CAD"/>
    <property type="match status" value="1"/>
</dbReference>
<evidence type="ECO:0000313" key="13">
    <source>
        <dbReference type="Proteomes" id="UP000288716"/>
    </source>
</evidence>